<dbReference type="GO" id="GO:0022627">
    <property type="term" value="C:cytosolic small ribosomal subunit"/>
    <property type="evidence" value="ECO:0007669"/>
    <property type="project" value="TreeGrafter"/>
</dbReference>
<evidence type="ECO:0000256" key="1">
    <source>
        <dbReference type="ARBA" id="ARBA00010761"/>
    </source>
</evidence>
<comment type="similarity">
    <text evidence="1 8">Belongs to the universal ribosomal protein uS3 family.</text>
</comment>
<dbReference type="FunFam" id="3.30.300.20:FF:000001">
    <property type="entry name" value="30S ribosomal protein S3"/>
    <property type="match status" value="1"/>
</dbReference>
<evidence type="ECO:0000256" key="4">
    <source>
        <dbReference type="ARBA" id="ARBA00022980"/>
    </source>
</evidence>
<keyword evidence="5 8" id="KW-0687">Ribonucleoprotein</keyword>
<dbReference type="SUPFAM" id="SSF54821">
    <property type="entry name" value="Ribosomal protein S3 C-terminal domain"/>
    <property type="match status" value="1"/>
</dbReference>
<dbReference type="SUPFAM" id="SSF54814">
    <property type="entry name" value="Prokaryotic type KH domain (KH-domain type II)"/>
    <property type="match status" value="1"/>
</dbReference>
<proteinExistence type="inferred from homology"/>
<dbReference type="PANTHER" id="PTHR11760:SF19">
    <property type="entry name" value="SMALL RIBOSOMAL SUBUNIT PROTEIN US3C"/>
    <property type="match status" value="1"/>
</dbReference>
<evidence type="ECO:0000256" key="6">
    <source>
        <dbReference type="ARBA" id="ARBA00024998"/>
    </source>
</evidence>
<dbReference type="Gene3D" id="3.30.1140.32">
    <property type="entry name" value="Ribosomal protein S3, C-terminal domain"/>
    <property type="match status" value="1"/>
</dbReference>
<dbReference type="PANTHER" id="PTHR11760">
    <property type="entry name" value="30S/40S RIBOSOMAL PROTEIN S3"/>
    <property type="match status" value="1"/>
</dbReference>
<dbReference type="InterPro" id="IPR015946">
    <property type="entry name" value="KH_dom-like_a/b"/>
</dbReference>
<dbReference type="Pfam" id="PF07650">
    <property type="entry name" value="KH_2"/>
    <property type="match status" value="1"/>
</dbReference>
<dbReference type="InterPro" id="IPR036419">
    <property type="entry name" value="Ribosomal_S3_C_sf"/>
</dbReference>
<dbReference type="PROSITE" id="PS50084">
    <property type="entry name" value="KH_TYPE_1"/>
    <property type="match status" value="1"/>
</dbReference>
<comment type="caution">
    <text evidence="10">The sequence shown here is derived from an EMBL/GenBank/DDBJ whole genome shotgun (WGS) entry which is preliminary data.</text>
</comment>
<dbReference type="InterPro" id="IPR005704">
    <property type="entry name" value="Ribosomal_uS3_bac-typ"/>
</dbReference>
<dbReference type="InterPro" id="IPR001351">
    <property type="entry name" value="Ribosomal_uS3_C"/>
</dbReference>
<dbReference type="InterPro" id="IPR057258">
    <property type="entry name" value="Ribosomal_uS3"/>
</dbReference>
<dbReference type="HAMAP" id="MF_01309_B">
    <property type="entry name" value="Ribosomal_uS3_B"/>
    <property type="match status" value="1"/>
</dbReference>
<evidence type="ECO:0000256" key="5">
    <source>
        <dbReference type="ARBA" id="ARBA00023274"/>
    </source>
</evidence>
<dbReference type="EMBL" id="PCUC01000137">
    <property type="protein sequence ID" value="PIQ05734.1"/>
    <property type="molecule type" value="Genomic_DNA"/>
</dbReference>
<dbReference type="GO" id="GO:0003729">
    <property type="term" value="F:mRNA binding"/>
    <property type="evidence" value="ECO:0007669"/>
    <property type="project" value="UniProtKB-UniRule"/>
</dbReference>
<evidence type="ECO:0000256" key="2">
    <source>
        <dbReference type="ARBA" id="ARBA00022730"/>
    </source>
</evidence>
<organism evidence="10 11">
    <name type="scientific">Candidatus Nealsonbacteria bacterium CG18_big_fil_WC_8_21_14_2_50_37_10</name>
    <dbReference type="NCBI Taxonomy" id="1974717"/>
    <lineage>
        <taxon>Bacteria</taxon>
        <taxon>Candidatus Nealsoniibacteriota</taxon>
    </lineage>
</organism>
<dbReference type="CDD" id="cd02412">
    <property type="entry name" value="KH-II_30S_S3"/>
    <property type="match status" value="1"/>
</dbReference>
<dbReference type="Proteomes" id="UP000230778">
    <property type="component" value="Unassembled WGS sequence"/>
</dbReference>
<dbReference type="InterPro" id="IPR009019">
    <property type="entry name" value="KH_sf_prok-type"/>
</dbReference>
<evidence type="ECO:0000313" key="11">
    <source>
        <dbReference type="Proteomes" id="UP000230778"/>
    </source>
</evidence>
<sequence length="227" mass="26033">MTHVVHPKVFRIKELTDWDSRGFYQKNFPANLEEDFKIREFLGKKLGKIGVAKIEIERFPEKINIVISSARPGMIIGRGGGGVEELKRELEAILKFTKTAIHPPPSRKRAPEKRELKLEIREVKNPWASASLAGQFIAQQIEKRIHHRRVLKQALNKIMAVKGVEGVRIEVAGRLNGVEIARTEWLKRGKLPRQTLRADIDYAQARAYCTYGVIGIKVWIYKGEKFE</sequence>
<dbReference type="NCBIfam" id="TIGR01009">
    <property type="entry name" value="rpsC_bact"/>
    <property type="match status" value="1"/>
</dbReference>
<dbReference type="Gene3D" id="3.30.300.20">
    <property type="match status" value="1"/>
</dbReference>
<evidence type="ECO:0000256" key="8">
    <source>
        <dbReference type="HAMAP-Rule" id="MF_01309"/>
    </source>
</evidence>
<dbReference type="GO" id="GO:0006412">
    <property type="term" value="P:translation"/>
    <property type="evidence" value="ECO:0007669"/>
    <property type="project" value="UniProtKB-UniRule"/>
</dbReference>
<dbReference type="SMART" id="SM00322">
    <property type="entry name" value="KH"/>
    <property type="match status" value="1"/>
</dbReference>
<dbReference type="GO" id="GO:0003735">
    <property type="term" value="F:structural constituent of ribosome"/>
    <property type="evidence" value="ECO:0007669"/>
    <property type="project" value="InterPro"/>
</dbReference>
<evidence type="ECO:0000313" key="10">
    <source>
        <dbReference type="EMBL" id="PIQ05734.1"/>
    </source>
</evidence>
<name>A0A2H0FG94_9BACT</name>
<feature type="domain" description="KH type-2" evidence="9">
    <location>
        <begin position="38"/>
        <end position="124"/>
    </location>
</feature>
<keyword evidence="2 8" id="KW-0699">rRNA-binding</keyword>
<protein>
    <recommendedName>
        <fullName evidence="7 8">Small ribosomal subunit protein uS3</fullName>
    </recommendedName>
</protein>
<evidence type="ECO:0000256" key="7">
    <source>
        <dbReference type="ARBA" id="ARBA00035257"/>
    </source>
</evidence>
<evidence type="ECO:0000259" key="9">
    <source>
        <dbReference type="PROSITE" id="PS50823"/>
    </source>
</evidence>
<comment type="subunit">
    <text evidence="8">Part of the 30S ribosomal subunit. Forms a tight complex with proteins S10 and S14.</text>
</comment>
<dbReference type="Pfam" id="PF00189">
    <property type="entry name" value="Ribosomal_S3_C"/>
    <property type="match status" value="1"/>
</dbReference>
<evidence type="ECO:0000256" key="3">
    <source>
        <dbReference type="ARBA" id="ARBA00022884"/>
    </source>
</evidence>
<gene>
    <name evidence="8" type="primary">rpsC</name>
    <name evidence="10" type="ORF">COW72_02605</name>
</gene>
<keyword evidence="4 8" id="KW-0689">Ribosomal protein</keyword>
<reference evidence="10 11" key="1">
    <citation type="submission" date="2017-09" db="EMBL/GenBank/DDBJ databases">
        <title>Depth-based differentiation of microbial function through sediment-hosted aquifers and enrichment of novel symbionts in the deep terrestrial subsurface.</title>
        <authorList>
            <person name="Probst A.J."/>
            <person name="Ladd B."/>
            <person name="Jarett J.K."/>
            <person name="Geller-Mcgrath D.E."/>
            <person name="Sieber C.M."/>
            <person name="Emerson J.B."/>
            <person name="Anantharaman K."/>
            <person name="Thomas B.C."/>
            <person name="Malmstrom R."/>
            <person name="Stieglmeier M."/>
            <person name="Klingl A."/>
            <person name="Woyke T."/>
            <person name="Ryan C.M."/>
            <person name="Banfield J.F."/>
        </authorList>
    </citation>
    <scope>NUCLEOTIDE SEQUENCE [LARGE SCALE GENOMIC DNA]</scope>
    <source>
        <strain evidence="10">CG18_big_fil_WC_8_21_14_2_50_37_10</strain>
    </source>
</reference>
<dbReference type="InterPro" id="IPR004044">
    <property type="entry name" value="KH_dom_type_2"/>
</dbReference>
<dbReference type="PROSITE" id="PS50823">
    <property type="entry name" value="KH_TYPE_2"/>
    <property type="match status" value="1"/>
</dbReference>
<dbReference type="GO" id="GO:0019843">
    <property type="term" value="F:rRNA binding"/>
    <property type="evidence" value="ECO:0007669"/>
    <property type="project" value="UniProtKB-UniRule"/>
</dbReference>
<keyword evidence="3 8" id="KW-0694">RNA-binding</keyword>
<dbReference type="InterPro" id="IPR004087">
    <property type="entry name" value="KH_dom"/>
</dbReference>
<dbReference type="AlphaFoldDB" id="A0A2H0FG94"/>
<comment type="function">
    <text evidence="6 8">Binds the lower part of the 30S subunit head. Binds mRNA in the 70S ribosome, positioning it for translation.</text>
</comment>
<accession>A0A2H0FG94</accession>